<name>A0ABV8IW64_9ACTN</name>
<feature type="transmembrane region" description="Helical" evidence="1">
    <location>
        <begin position="62"/>
        <end position="84"/>
    </location>
</feature>
<dbReference type="RefSeq" id="WP_378069415.1">
    <property type="nucleotide sequence ID" value="NZ_JBHSBL010000019.1"/>
</dbReference>
<evidence type="ECO:0000313" key="2">
    <source>
        <dbReference type="EMBL" id="MFC4068519.1"/>
    </source>
</evidence>
<sequence>MTLYGIKVTRIFLVSCLFQTWAAVQLFRHDGPWWLPVLLWFLLAWSLGQWRRATDDSNQLSSGAFFTMLLVPPVSAGLAVWGVVLAL</sequence>
<feature type="transmembrane region" description="Helical" evidence="1">
    <location>
        <begin position="32"/>
        <end position="50"/>
    </location>
</feature>
<keyword evidence="1" id="KW-0812">Transmembrane</keyword>
<protein>
    <submittedName>
        <fullName evidence="2">Uncharacterized protein</fullName>
    </submittedName>
</protein>
<organism evidence="2 3">
    <name type="scientific">Actinoplanes subglobosus</name>
    <dbReference type="NCBI Taxonomy" id="1547892"/>
    <lineage>
        <taxon>Bacteria</taxon>
        <taxon>Bacillati</taxon>
        <taxon>Actinomycetota</taxon>
        <taxon>Actinomycetes</taxon>
        <taxon>Micromonosporales</taxon>
        <taxon>Micromonosporaceae</taxon>
        <taxon>Actinoplanes</taxon>
    </lineage>
</organism>
<dbReference type="Proteomes" id="UP001595867">
    <property type="component" value="Unassembled WGS sequence"/>
</dbReference>
<proteinExistence type="predicted"/>
<reference evidence="3" key="1">
    <citation type="journal article" date="2019" name="Int. J. Syst. Evol. Microbiol.">
        <title>The Global Catalogue of Microorganisms (GCM) 10K type strain sequencing project: providing services to taxonomists for standard genome sequencing and annotation.</title>
        <authorList>
            <consortium name="The Broad Institute Genomics Platform"/>
            <consortium name="The Broad Institute Genome Sequencing Center for Infectious Disease"/>
            <person name="Wu L."/>
            <person name="Ma J."/>
        </authorList>
    </citation>
    <scope>NUCLEOTIDE SEQUENCE [LARGE SCALE GENOMIC DNA]</scope>
    <source>
        <strain evidence="3">TBRC 5832</strain>
    </source>
</reference>
<evidence type="ECO:0000313" key="3">
    <source>
        <dbReference type="Proteomes" id="UP001595867"/>
    </source>
</evidence>
<gene>
    <name evidence="2" type="ORF">ACFO0C_26630</name>
</gene>
<keyword evidence="1" id="KW-1133">Transmembrane helix</keyword>
<evidence type="ECO:0000256" key="1">
    <source>
        <dbReference type="SAM" id="Phobius"/>
    </source>
</evidence>
<keyword evidence="1" id="KW-0472">Membrane</keyword>
<dbReference type="EMBL" id="JBHSBL010000019">
    <property type="protein sequence ID" value="MFC4068519.1"/>
    <property type="molecule type" value="Genomic_DNA"/>
</dbReference>
<comment type="caution">
    <text evidence="2">The sequence shown here is derived from an EMBL/GenBank/DDBJ whole genome shotgun (WGS) entry which is preliminary data.</text>
</comment>
<accession>A0ABV8IW64</accession>
<keyword evidence="3" id="KW-1185">Reference proteome</keyword>